<evidence type="ECO:0000256" key="6">
    <source>
        <dbReference type="ARBA" id="ARBA00022853"/>
    </source>
</evidence>
<dbReference type="SUPFAM" id="SSF53335">
    <property type="entry name" value="S-adenosyl-L-methionine-dependent methyltransferases"/>
    <property type="match status" value="1"/>
</dbReference>
<accession>A0ABD1BI25</accession>
<dbReference type="Gene3D" id="3.90.120.10">
    <property type="entry name" value="DNA Methylase, subunit A, domain 2"/>
    <property type="match status" value="1"/>
</dbReference>
<dbReference type="InterPro" id="IPR029063">
    <property type="entry name" value="SAM-dependent_MTases_sf"/>
</dbReference>
<dbReference type="SUPFAM" id="SSF54160">
    <property type="entry name" value="Chromo domain-like"/>
    <property type="match status" value="1"/>
</dbReference>
<evidence type="ECO:0000256" key="8">
    <source>
        <dbReference type="ARBA" id="ARBA00023242"/>
    </source>
</evidence>
<comment type="subcellular location">
    <subcellularLocation>
        <location evidence="1">Nucleus</location>
    </subcellularLocation>
</comment>
<evidence type="ECO:0000256" key="9">
    <source>
        <dbReference type="ARBA" id="ARBA00047422"/>
    </source>
</evidence>
<evidence type="ECO:0000256" key="5">
    <source>
        <dbReference type="ARBA" id="ARBA00022691"/>
    </source>
</evidence>
<dbReference type="GO" id="GO:0006325">
    <property type="term" value="P:chromatin organization"/>
    <property type="evidence" value="ECO:0007669"/>
    <property type="project" value="UniProtKB-KW"/>
</dbReference>
<dbReference type="InterPro" id="IPR001525">
    <property type="entry name" value="C5_MeTfrase"/>
</dbReference>
<dbReference type="SMART" id="SM00298">
    <property type="entry name" value="CHROMO"/>
    <property type="match status" value="1"/>
</dbReference>
<dbReference type="GO" id="GO:0003677">
    <property type="term" value="F:DNA binding"/>
    <property type="evidence" value="ECO:0007669"/>
    <property type="project" value="UniProtKB-KW"/>
</dbReference>
<proteinExistence type="predicted"/>
<dbReference type="Gene3D" id="2.30.30.490">
    <property type="match status" value="1"/>
</dbReference>
<dbReference type="InterPro" id="IPR016197">
    <property type="entry name" value="Chromo-like_dom_sf"/>
</dbReference>
<dbReference type="PANTHER" id="PTHR10629:SF50">
    <property type="entry name" value="DNA (CYTOSINE-5)-METHYLTRANSFERASE CMT3"/>
    <property type="match status" value="1"/>
</dbReference>
<dbReference type="GO" id="GO:0032259">
    <property type="term" value="P:methylation"/>
    <property type="evidence" value="ECO:0007669"/>
    <property type="project" value="UniProtKB-KW"/>
</dbReference>
<name>A0ABD1BI25_CARAN</name>
<evidence type="ECO:0000256" key="3">
    <source>
        <dbReference type="ARBA" id="ARBA00022603"/>
    </source>
</evidence>
<dbReference type="GO" id="GO:0005634">
    <property type="term" value="C:nucleus"/>
    <property type="evidence" value="ECO:0007669"/>
    <property type="project" value="UniProtKB-SubCell"/>
</dbReference>
<dbReference type="EC" id="2.1.1.37" evidence="2"/>
<feature type="domain" description="BAH" evidence="11">
    <location>
        <begin position="34"/>
        <end position="154"/>
    </location>
</feature>
<evidence type="ECO:0000313" key="13">
    <source>
        <dbReference type="Proteomes" id="UP001558713"/>
    </source>
</evidence>
<evidence type="ECO:0000256" key="7">
    <source>
        <dbReference type="ARBA" id="ARBA00023125"/>
    </source>
</evidence>
<dbReference type="InterPro" id="IPR050390">
    <property type="entry name" value="C5-Methyltransferase"/>
</dbReference>
<evidence type="ECO:0000256" key="1">
    <source>
        <dbReference type="ARBA" id="ARBA00004123"/>
    </source>
</evidence>
<protein>
    <recommendedName>
        <fullName evidence="2">DNA (cytosine-5-)-methyltransferase</fullName>
        <ecNumber evidence="2">2.1.1.37</ecNumber>
    </recommendedName>
</protein>
<keyword evidence="13" id="KW-1185">Reference proteome</keyword>
<organism evidence="12 13">
    <name type="scientific">Cardamine amara subsp. amara</name>
    <dbReference type="NCBI Taxonomy" id="228776"/>
    <lineage>
        <taxon>Eukaryota</taxon>
        <taxon>Viridiplantae</taxon>
        <taxon>Streptophyta</taxon>
        <taxon>Embryophyta</taxon>
        <taxon>Tracheophyta</taxon>
        <taxon>Spermatophyta</taxon>
        <taxon>Magnoliopsida</taxon>
        <taxon>eudicotyledons</taxon>
        <taxon>Gunneridae</taxon>
        <taxon>Pentapetalae</taxon>
        <taxon>rosids</taxon>
        <taxon>malvids</taxon>
        <taxon>Brassicales</taxon>
        <taxon>Brassicaceae</taxon>
        <taxon>Cardamineae</taxon>
        <taxon>Cardamine</taxon>
    </lineage>
</organism>
<comment type="caution">
    <text evidence="12">The sequence shown here is derived from an EMBL/GenBank/DDBJ whole genome shotgun (WGS) entry which is preliminary data.</text>
</comment>
<dbReference type="InterPro" id="IPR018117">
    <property type="entry name" value="C5_DNA_meth_AS"/>
</dbReference>
<dbReference type="PROSITE" id="PS51038">
    <property type="entry name" value="BAH"/>
    <property type="match status" value="1"/>
</dbReference>
<dbReference type="Pfam" id="PF01426">
    <property type="entry name" value="BAH"/>
    <property type="match status" value="1"/>
</dbReference>
<dbReference type="AlphaFoldDB" id="A0ABD1BI25"/>
<dbReference type="PROSITE" id="PS00598">
    <property type="entry name" value="CHROMO_1"/>
    <property type="match status" value="1"/>
</dbReference>
<dbReference type="SMART" id="SM00439">
    <property type="entry name" value="BAH"/>
    <property type="match status" value="1"/>
</dbReference>
<dbReference type="InterPro" id="IPR001025">
    <property type="entry name" value="BAH_dom"/>
</dbReference>
<evidence type="ECO:0000259" key="11">
    <source>
        <dbReference type="PROSITE" id="PS51038"/>
    </source>
</evidence>
<comment type="catalytic activity">
    <reaction evidence="9">
        <text>a 2'-deoxycytidine in DNA + S-adenosyl-L-methionine = a 5-methyl-2'-deoxycytidine in DNA + S-adenosyl-L-homocysteine + H(+)</text>
        <dbReference type="Rhea" id="RHEA:13681"/>
        <dbReference type="Rhea" id="RHEA-COMP:11369"/>
        <dbReference type="Rhea" id="RHEA-COMP:11370"/>
        <dbReference type="ChEBI" id="CHEBI:15378"/>
        <dbReference type="ChEBI" id="CHEBI:57856"/>
        <dbReference type="ChEBI" id="CHEBI:59789"/>
        <dbReference type="ChEBI" id="CHEBI:85452"/>
        <dbReference type="ChEBI" id="CHEBI:85454"/>
        <dbReference type="EC" id="2.1.1.37"/>
    </reaction>
</comment>
<dbReference type="InterPro" id="IPR000953">
    <property type="entry name" value="Chromo/chromo_shadow_dom"/>
</dbReference>
<dbReference type="EMBL" id="JBANAX010000335">
    <property type="protein sequence ID" value="KAL1213661.1"/>
    <property type="molecule type" value="Genomic_DNA"/>
</dbReference>
<keyword evidence="3" id="KW-0489">Methyltransferase</keyword>
<evidence type="ECO:0000313" key="12">
    <source>
        <dbReference type="EMBL" id="KAL1213661.1"/>
    </source>
</evidence>
<dbReference type="Proteomes" id="UP001558713">
    <property type="component" value="Unassembled WGS sequence"/>
</dbReference>
<reference evidence="12 13" key="1">
    <citation type="submission" date="2024-04" db="EMBL/GenBank/DDBJ databases">
        <title>Genome assembly C_amara_ONT_v2.</title>
        <authorList>
            <person name="Yant L."/>
            <person name="Moore C."/>
            <person name="Slenker M."/>
        </authorList>
    </citation>
    <scope>NUCLEOTIDE SEQUENCE [LARGE SCALE GENOMIC DNA]</scope>
    <source>
        <tissue evidence="12">Leaf</tissue>
    </source>
</reference>
<keyword evidence="4" id="KW-0808">Transferase</keyword>
<dbReference type="PANTHER" id="PTHR10629">
    <property type="entry name" value="CYTOSINE-SPECIFIC METHYLTRANSFERASE"/>
    <property type="match status" value="1"/>
</dbReference>
<dbReference type="Pfam" id="PF00145">
    <property type="entry name" value="DNA_methylase"/>
    <property type="match status" value="1"/>
</dbReference>
<dbReference type="Pfam" id="PF00385">
    <property type="entry name" value="Chromo"/>
    <property type="match status" value="1"/>
</dbReference>
<gene>
    <name evidence="12" type="ORF">V5N11_012617</name>
</gene>
<keyword evidence="8" id="KW-0539">Nucleus</keyword>
<keyword evidence="5" id="KW-0949">S-adenosyl-L-methionine</keyword>
<dbReference type="InterPro" id="IPR043151">
    <property type="entry name" value="BAH_sf"/>
</dbReference>
<dbReference type="PROSITE" id="PS00094">
    <property type="entry name" value="C5_MTASE_1"/>
    <property type="match status" value="1"/>
</dbReference>
<dbReference type="InterPro" id="IPR023779">
    <property type="entry name" value="Chromodomain_CS"/>
</dbReference>
<dbReference type="Gene3D" id="3.40.50.150">
    <property type="entry name" value="Vaccinia Virus protein VP39"/>
    <property type="match status" value="1"/>
</dbReference>
<evidence type="ECO:0000259" key="10">
    <source>
        <dbReference type="PROSITE" id="PS50013"/>
    </source>
</evidence>
<dbReference type="PROSITE" id="PS50013">
    <property type="entry name" value="CHROMO_2"/>
    <property type="match status" value="1"/>
</dbReference>
<evidence type="ECO:0000256" key="4">
    <source>
        <dbReference type="ARBA" id="ARBA00022679"/>
    </source>
</evidence>
<keyword evidence="7" id="KW-0238">DNA-binding</keyword>
<dbReference type="CDD" id="cd18635">
    <property type="entry name" value="CD_CMT3_like"/>
    <property type="match status" value="1"/>
</dbReference>
<evidence type="ECO:0000256" key="2">
    <source>
        <dbReference type="ARBA" id="ARBA00011975"/>
    </source>
</evidence>
<sequence>MCQEEERRRRMMMMRMTSFELGVIIDVQLLMRAHIYELNDDAYVHAAEGEDPHICKIVEMFEGIDGKLYYAAQWFYRVPDTVIGTQEEVKLSKKRVFFSNVIDANELITLVKKLNILMITLNENTEETIVAMTNFDYYCDMTYHLHYSTFEALKPNATTSYSESSTITTEIDLNRQAATISDDKEVAVVPCVRACAWVHTAQQAGLKLVTKWAVDLNKYACESLKYNHKETRVRNESAEDFLSLLKEWEKLCIHFSLRECQNPEKYVNLYGMTSDEDDEDRGEECDNKDVFTVKKIIGISFGNPETKKARKTKKSKTKIEKPGLYLKVRWLGYTKDDDTWEPIEGLSNCRERIKAFVKKGYKSSILPLPVGVDVVCGGPPCQGISGFNRFRNSENPLEDEKNKQLLVYMDIVKFLKPKYTLMENVVDILKFAECSLARYAVGRLVQMNYQSRMGLMAAGAYGLAQFRMRFFLWGALYRGKMLPQFPLPTHDLVMRGYIPKDFENNVVAYNEGHTVKLGEKLFLADVISDLPAVTNDETREAMPYDKDPITEFQKFIRLGREELPGSGSVTKSKSKKPILYDHHPLNLNTGDSKRVSYVPKKKKGNFRDFPGLIGSNKIVEFDPDLPKIYLDEFNTPLFGKMLDFRVSLTITNFSGLPERMPVARALGYALGLAFQGFTDGSNPLLALPEGFPNLRNNLPKESSQ</sequence>
<feature type="domain" description="Chromo" evidence="10">
    <location>
        <begin position="291"/>
        <end position="359"/>
    </location>
</feature>
<dbReference type="GO" id="GO:0003886">
    <property type="term" value="F:DNA (cytosine-5-)-methyltransferase activity"/>
    <property type="evidence" value="ECO:0007669"/>
    <property type="project" value="UniProtKB-EC"/>
</dbReference>
<dbReference type="InterPro" id="IPR023780">
    <property type="entry name" value="Chromo_domain"/>
</dbReference>
<keyword evidence="6" id="KW-0156">Chromatin regulator</keyword>